<evidence type="ECO:0000259" key="11">
    <source>
        <dbReference type="Pfam" id="PF05649"/>
    </source>
</evidence>
<evidence type="ECO:0000256" key="9">
    <source>
        <dbReference type="SAM" id="SignalP"/>
    </source>
</evidence>
<feature type="signal peptide" evidence="9">
    <location>
        <begin position="1"/>
        <end position="25"/>
    </location>
</feature>
<evidence type="ECO:0000256" key="8">
    <source>
        <dbReference type="ARBA" id="ARBA00023049"/>
    </source>
</evidence>
<keyword evidence="4" id="KW-0645">Protease</keyword>
<dbReference type="InterPro" id="IPR042089">
    <property type="entry name" value="Peptidase_M13_dom_2"/>
</dbReference>
<dbReference type="GeneID" id="108005333"/>
<sequence length="652" mass="73999">MEPPSSITWLVGVILLALLLEGVKSQDCQLISENDMDAEEEPCENFHQHVCGNWYASSMHRNLGAHDMRSKWVSSLKLQLIRHLESESESSSSSSSSSSSQLATFYRSCLSSGQSVRSYTDALARSGANFPVLTNTTGPFDWILANAALRTYGAQGLWRLLVKENWQLADQRIFYILPPTFDFLGQNDEMNEFLYQRYLKLLLMEMGLRVRRAAVLAQKLVEFEKSLQGLLPNDVDKTLVLRKPQSLKELELQFPGLELKRYFETILQGVDWEPSTLLLVVDLDYLQALQRFLTRNTTDPLTLSTWLLLQLPTHFELRLHDDDKLSSQRDHCLERMRKLMPGPLGRLQMQLVLGKSYQDVYDTNIQQIALLFRDLKQQFELMLNETEVFEDDLATRNLARDKLRAMRLLTPRLQDPMGSSPLSTPPLGENFDENLMQLSLNQAKLAFRQVFGEPVTSVPSDPLAVNAYYRLKLNRIELPLGLMATPLVQLPSCTKETDIRAKLSAGLGYILAHEIQHAFDYDGINYDASGQLANNQWPARAIIRFGLRAQCYLGDRYSNATLTINDNIADSEGLRLALDTYRRRNSTQDLRTFFVAFAQNWCGLASSAAGLGQHSGHAERVNNVLGNLPEFGDTFQCKATSRMNPADKCRIW</sequence>
<dbReference type="AlphaFoldDB" id="A0AB39YY63"/>
<dbReference type="InterPro" id="IPR008753">
    <property type="entry name" value="Peptidase_M13_N"/>
</dbReference>
<protein>
    <submittedName>
        <fullName evidence="13">Endothelin-converting enzyme 2</fullName>
    </submittedName>
</protein>
<keyword evidence="12" id="KW-1185">Reference proteome</keyword>
<reference evidence="13" key="1">
    <citation type="submission" date="2025-08" db="UniProtKB">
        <authorList>
            <consortium name="RefSeq"/>
        </authorList>
    </citation>
    <scope>IDENTIFICATION</scope>
</reference>
<dbReference type="PRINTS" id="PR00786">
    <property type="entry name" value="NEPRILYSIN"/>
</dbReference>
<feature type="domain" description="Peptidase M13 N-terminal" evidence="11">
    <location>
        <begin position="42"/>
        <end position="407"/>
    </location>
</feature>
<dbReference type="InterPro" id="IPR000718">
    <property type="entry name" value="Peptidase_M13"/>
</dbReference>
<keyword evidence="9" id="KW-0732">Signal</keyword>
<keyword evidence="7" id="KW-0862">Zinc</keyword>
<dbReference type="Pfam" id="PF01431">
    <property type="entry name" value="Peptidase_M13"/>
    <property type="match status" value="1"/>
</dbReference>
<dbReference type="Gene3D" id="1.10.1380.10">
    <property type="entry name" value="Neutral endopeptidase , domain2"/>
    <property type="match status" value="1"/>
</dbReference>
<evidence type="ECO:0000256" key="3">
    <source>
        <dbReference type="ARBA" id="ARBA00007357"/>
    </source>
</evidence>
<dbReference type="GO" id="GO:0046872">
    <property type="term" value="F:metal ion binding"/>
    <property type="evidence" value="ECO:0007669"/>
    <property type="project" value="UniProtKB-KW"/>
</dbReference>
<dbReference type="InterPro" id="IPR018497">
    <property type="entry name" value="Peptidase_M13_C"/>
</dbReference>
<dbReference type="PANTHER" id="PTHR11733">
    <property type="entry name" value="ZINC METALLOPROTEASE FAMILY M13 NEPRILYSIN-RELATED"/>
    <property type="match status" value="1"/>
</dbReference>
<organism evidence="12 13">
    <name type="scientific">Drosophila suzukii</name>
    <name type="common">Spotted-wing drosophila fruit fly</name>
    <dbReference type="NCBI Taxonomy" id="28584"/>
    <lineage>
        <taxon>Eukaryota</taxon>
        <taxon>Metazoa</taxon>
        <taxon>Ecdysozoa</taxon>
        <taxon>Arthropoda</taxon>
        <taxon>Hexapoda</taxon>
        <taxon>Insecta</taxon>
        <taxon>Pterygota</taxon>
        <taxon>Neoptera</taxon>
        <taxon>Endopterygota</taxon>
        <taxon>Diptera</taxon>
        <taxon>Brachycera</taxon>
        <taxon>Muscomorpha</taxon>
        <taxon>Ephydroidea</taxon>
        <taxon>Drosophilidae</taxon>
        <taxon>Drosophila</taxon>
        <taxon>Sophophora</taxon>
    </lineage>
</organism>
<gene>
    <name evidence="13" type="primary">Nep6</name>
</gene>
<dbReference type="SUPFAM" id="SSF55486">
    <property type="entry name" value="Metalloproteases ('zincins'), catalytic domain"/>
    <property type="match status" value="1"/>
</dbReference>
<dbReference type="PANTHER" id="PTHR11733:SF238">
    <property type="entry name" value="FI07649P-RELATED"/>
    <property type="match status" value="1"/>
</dbReference>
<comment type="subcellular location">
    <subcellularLocation>
        <location evidence="2">Cell membrane</location>
        <topology evidence="2">Single-pass type II membrane protein</topology>
    </subcellularLocation>
</comment>
<dbReference type="PROSITE" id="PS51885">
    <property type="entry name" value="NEPRILYSIN"/>
    <property type="match status" value="1"/>
</dbReference>
<evidence type="ECO:0000256" key="7">
    <source>
        <dbReference type="ARBA" id="ARBA00022833"/>
    </source>
</evidence>
<dbReference type="GO" id="GO:0016485">
    <property type="term" value="P:protein processing"/>
    <property type="evidence" value="ECO:0007669"/>
    <property type="project" value="TreeGrafter"/>
</dbReference>
<evidence type="ECO:0000256" key="4">
    <source>
        <dbReference type="ARBA" id="ARBA00022670"/>
    </source>
</evidence>
<name>A0AB39YY63_DROSZ</name>
<comment type="cofactor">
    <cofactor evidence="1">
        <name>Zn(2+)</name>
        <dbReference type="ChEBI" id="CHEBI:29105"/>
    </cofactor>
</comment>
<dbReference type="Pfam" id="PF05649">
    <property type="entry name" value="Peptidase_M13_N"/>
    <property type="match status" value="1"/>
</dbReference>
<feature type="domain" description="Peptidase M13 C-terminal" evidence="10">
    <location>
        <begin position="466"/>
        <end position="651"/>
    </location>
</feature>
<dbReference type="Gene3D" id="3.40.390.10">
    <property type="entry name" value="Collagenase (Catalytic Domain)"/>
    <property type="match status" value="1"/>
</dbReference>
<evidence type="ECO:0000256" key="2">
    <source>
        <dbReference type="ARBA" id="ARBA00004401"/>
    </source>
</evidence>
<evidence type="ECO:0000259" key="10">
    <source>
        <dbReference type="Pfam" id="PF01431"/>
    </source>
</evidence>
<keyword evidence="6" id="KW-0378">Hydrolase</keyword>
<proteinExistence type="inferred from homology"/>
<evidence type="ECO:0000313" key="13">
    <source>
        <dbReference type="RefSeq" id="XP_016924049.2"/>
    </source>
</evidence>
<feature type="chain" id="PRO_5046686821" evidence="9">
    <location>
        <begin position="26"/>
        <end position="652"/>
    </location>
</feature>
<dbReference type="InterPro" id="IPR024079">
    <property type="entry name" value="MetalloPept_cat_dom_sf"/>
</dbReference>
<accession>A0AB39YY63</accession>
<evidence type="ECO:0000256" key="5">
    <source>
        <dbReference type="ARBA" id="ARBA00022723"/>
    </source>
</evidence>
<dbReference type="GO" id="GO:0004222">
    <property type="term" value="F:metalloendopeptidase activity"/>
    <property type="evidence" value="ECO:0007669"/>
    <property type="project" value="InterPro"/>
</dbReference>
<dbReference type="RefSeq" id="XP_016924049.2">
    <property type="nucleotide sequence ID" value="XM_017068560.4"/>
</dbReference>
<dbReference type="CDD" id="cd08662">
    <property type="entry name" value="M13"/>
    <property type="match status" value="1"/>
</dbReference>
<comment type="similarity">
    <text evidence="3">Belongs to the peptidase M13 family.</text>
</comment>
<keyword evidence="8" id="KW-0482">Metalloprotease</keyword>
<evidence type="ECO:0000256" key="6">
    <source>
        <dbReference type="ARBA" id="ARBA00022801"/>
    </source>
</evidence>
<dbReference type="Proteomes" id="UP001652628">
    <property type="component" value="Chromosome X"/>
</dbReference>
<evidence type="ECO:0000313" key="12">
    <source>
        <dbReference type="Proteomes" id="UP001652628"/>
    </source>
</evidence>
<keyword evidence="5" id="KW-0479">Metal-binding</keyword>
<dbReference type="CTD" id="32234"/>
<dbReference type="GO" id="GO:0005886">
    <property type="term" value="C:plasma membrane"/>
    <property type="evidence" value="ECO:0007669"/>
    <property type="project" value="UniProtKB-SubCell"/>
</dbReference>
<evidence type="ECO:0000256" key="1">
    <source>
        <dbReference type="ARBA" id="ARBA00001947"/>
    </source>
</evidence>